<accession>M1ENN0</accession>
<feature type="non-terminal residue" evidence="2">
    <location>
        <position position="104"/>
    </location>
</feature>
<feature type="compositionally biased region" description="Low complexity" evidence="1">
    <location>
        <begin position="30"/>
        <end position="45"/>
    </location>
</feature>
<dbReference type="EMBL" id="JP007785">
    <property type="protein sequence ID" value="AER96382.1"/>
    <property type="molecule type" value="mRNA"/>
</dbReference>
<feature type="non-terminal residue" evidence="2">
    <location>
        <position position="1"/>
    </location>
</feature>
<sequence length="104" mass="11682">LHLTSVPSRCCDHHGHPQNLHCNQTPYINKSPLLPLKKRPTLTSPLSPPIYRHQNSPGSANYRTPKSSYPLRPEEAPSALYEAHPTRPTAPVLARLPENSLFFK</sequence>
<organism evidence="2">
    <name type="scientific">Mustela putorius furo</name>
    <name type="common">European domestic ferret</name>
    <name type="synonym">Mustela furo</name>
    <dbReference type="NCBI Taxonomy" id="9669"/>
    <lineage>
        <taxon>Eukaryota</taxon>
        <taxon>Metazoa</taxon>
        <taxon>Chordata</taxon>
        <taxon>Craniata</taxon>
        <taxon>Vertebrata</taxon>
        <taxon>Euteleostomi</taxon>
        <taxon>Mammalia</taxon>
        <taxon>Eutheria</taxon>
        <taxon>Laurasiatheria</taxon>
        <taxon>Carnivora</taxon>
        <taxon>Caniformia</taxon>
        <taxon>Musteloidea</taxon>
        <taxon>Mustelidae</taxon>
        <taxon>Mustelinae</taxon>
        <taxon>Mustela</taxon>
    </lineage>
</organism>
<feature type="compositionally biased region" description="Polar residues" evidence="1">
    <location>
        <begin position="53"/>
        <end position="67"/>
    </location>
</feature>
<proteinExistence type="evidence at transcript level"/>
<feature type="region of interest" description="Disordered" evidence="1">
    <location>
        <begin position="30"/>
        <end position="74"/>
    </location>
</feature>
<evidence type="ECO:0000313" key="2">
    <source>
        <dbReference type="EMBL" id="AER96382.1"/>
    </source>
</evidence>
<name>M1ENN0_MUSPF</name>
<dbReference type="AlphaFoldDB" id="M1ENN0"/>
<reference evidence="2" key="1">
    <citation type="journal article" date="2013" name="J. Virol.">
        <title>Sequencing, annotation, and characterization of the influenza ferret infectome.</title>
        <authorList>
            <person name="Leon A.J."/>
            <person name="Banner D."/>
            <person name="Xu L."/>
            <person name="Ran L."/>
            <person name="Peng Z."/>
            <person name="Yi K."/>
            <person name="Chen C."/>
            <person name="Xu F."/>
            <person name="Huang J."/>
            <person name="Zhao Z."/>
            <person name="Lin Z."/>
            <person name="Huang S.H."/>
            <person name="Fang Y."/>
            <person name="Kelvin A.A."/>
            <person name="Ross T.M."/>
            <person name="Farooqui A."/>
            <person name="Kelvin D.J."/>
        </authorList>
    </citation>
    <scope>NUCLEOTIDE SEQUENCE</scope>
    <source>
        <tissue evidence="2">Lungs</tissue>
    </source>
</reference>
<evidence type="ECO:0000256" key="1">
    <source>
        <dbReference type="SAM" id="MobiDB-lite"/>
    </source>
</evidence>
<protein>
    <submittedName>
        <fullName evidence="2">CAP-GLY domain containing linker protein 3</fullName>
    </submittedName>
</protein>